<keyword evidence="5" id="KW-0175">Coiled coil</keyword>
<gene>
    <name evidence="8" type="ORF">RHGRI_023575</name>
</gene>
<feature type="coiled-coil region" evidence="5">
    <location>
        <begin position="85"/>
        <end position="119"/>
    </location>
</feature>
<keyword evidence="6" id="KW-1133">Transmembrane helix</keyword>
<dbReference type="EMBL" id="JACTNZ010000008">
    <property type="protein sequence ID" value="KAG5535850.1"/>
    <property type="molecule type" value="Genomic_DNA"/>
</dbReference>
<evidence type="ECO:0000256" key="2">
    <source>
        <dbReference type="ARBA" id="ARBA00022771"/>
    </source>
</evidence>
<keyword evidence="9" id="KW-1185">Reference proteome</keyword>
<evidence type="ECO:0000313" key="9">
    <source>
        <dbReference type="Proteomes" id="UP000823749"/>
    </source>
</evidence>
<comment type="caution">
    <text evidence="8">The sequence shown here is derived from an EMBL/GenBank/DDBJ whole genome shotgun (WGS) entry which is preliminary data.</text>
</comment>
<keyword evidence="2 4" id="KW-0863">Zinc-finger</keyword>
<evidence type="ECO:0000256" key="5">
    <source>
        <dbReference type="SAM" id="Coils"/>
    </source>
</evidence>
<dbReference type="GO" id="GO:0008270">
    <property type="term" value="F:zinc ion binding"/>
    <property type="evidence" value="ECO:0007669"/>
    <property type="project" value="UniProtKB-KW"/>
</dbReference>
<evidence type="ECO:0000259" key="7">
    <source>
        <dbReference type="PROSITE" id="PS51999"/>
    </source>
</evidence>
<keyword evidence="3" id="KW-0862">Zinc</keyword>
<dbReference type="PROSITE" id="PS51999">
    <property type="entry name" value="ZF_GRF"/>
    <property type="match status" value="1"/>
</dbReference>
<proteinExistence type="predicted"/>
<keyword evidence="6" id="KW-0812">Transmembrane</keyword>
<feature type="domain" description="GRF-type" evidence="7">
    <location>
        <begin position="17"/>
        <end position="59"/>
    </location>
</feature>
<evidence type="ECO:0000256" key="3">
    <source>
        <dbReference type="ARBA" id="ARBA00022833"/>
    </source>
</evidence>
<dbReference type="AlphaFoldDB" id="A0AAV6J9G6"/>
<evidence type="ECO:0000256" key="6">
    <source>
        <dbReference type="SAM" id="Phobius"/>
    </source>
</evidence>
<keyword evidence="1" id="KW-0479">Metal-binding</keyword>
<dbReference type="Pfam" id="PF06839">
    <property type="entry name" value="Zn_ribbon_GRF"/>
    <property type="match status" value="1"/>
</dbReference>
<feature type="transmembrane region" description="Helical" evidence="6">
    <location>
        <begin position="127"/>
        <end position="146"/>
    </location>
</feature>
<sequence length="147" mass="17094">MEGSSSKSSNGEFGVFCKCGQEAPLEESRTKKNPGRKFSGCRNYKTSEYCGFFIWYDQYVRQREKNIEGLPSSVVQKSEDSVGRQTNEDNNIDELKKEVKVLKRKMQKMEKQVDELYILNQRRNMGVPSNCTILLFAIVMLVIRWLF</sequence>
<reference evidence="8" key="1">
    <citation type="submission" date="2020-08" db="EMBL/GenBank/DDBJ databases">
        <title>Plant Genome Project.</title>
        <authorList>
            <person name="Zhang R.-G."/>
        </authorList>
    </citation>
    <scope>NUCLEOTIDE SEQUENCE</scope>
    <source>
        <strain evidence="8">WSP0</strain>
        <tissue evidence="8">Leaf</tissue>
    </source>
</reference>
<accession>A0AAV6J9G6</accession>
<name>A0AAV6J9G6_9ERIC</name>
<dbReference type="Proteomes" id="UP000823749">
    <property type="component" value="Chromosome 8"/>
</dbReference>
<dbReference type="PANTHER" id="PTHR33248">
    <property type="entry name" value="ZINC ION-BINDING PROTEIN"/>
    <property type="match status" value="1"/>
</dbReference>
<evidence type="ECO:0000256" key="4">
    <source>
        <dbReference type="PROSITE-ProRule" id="PRU01343"/>
    </source>
</evidence>
<evidence type="ECO:0000313" key="8">
    <source>
        <dbReference type="EMBL" id="KAG5535850.1"/>
    </source>
</evidence>
<evidence type="ECO:0000256" key="1">
    <source>
        <dbReference type="ARBA" id="ARBA00022723"/>
    </source>
</evidence>
<organism evidence="8 9">
    <name type="scientific">Rhododendron griersonianum</name>
    <dbReference type="NCBI Taxonomy" id="479676"/>
    <lineage>
        <taxon>Eukaryota</taxon>
        <taxon>Viridiplantae</taxon>
        <taxon>Streptophyta</taxon>
        <taxon>Embryophyta</taxon>
        <taxon>Tracheophyta</taxon>
        <taxon>Spermatophyta</taxon>
        <taxon>Magnoliopsida</taxon>
        <taxon>eudicotyledons</taxon>
        <taxon>Gunneridae</taxon>
        <taxon>Pentapetalae</taxon>
        <taxon>asterids</taxon>
        <taxon>Ericales</taxon>
        <taxon>Ericaceae</taxon>
        <taxon>Ericoideae</taxon>
        <taxon>Rhodoreae</taxon>
        <taxon>Rhododendron</taxon>
    </lineage>
</organism>
<keyword evidence="6" id="KW-0472">Membrane</keyword>
<protein>
    <recommendedName>
        <fullName evidence="7">GRF-type domain-containing protein</fullName>
    </recommendedName>
</protein>
<dbReference type="InterPro" id="IPR010666">
    <property type="entry name" value="Znf_GRF"/>
</dbReference>